<dbReference type="GO" id="GO:0110032">
    <property type="term" value="P:positive regulation of G2/MI transition of meiotic cell cycle"/>
    <property type="evidence" value="ECO:0007669"/>
    <property type="project" value="TreeGrafter"/>
</dbReference>
<dbReference type="EC" id="3.1.3.48" evidence="2"/>
<sequence length="264" mass="31095">MSSEPDSIQFQEINRDEYEKVSKNIINLRNSESSLLIIEENESLFLKNGKEIFEKKENENNSFEINKEIKIVKTPFRNKKTNFKNSFIKNIGISFKHKLSEKVGICDKKSWYDFDNGEKHALPTFGMGKCDSIRRIDAKILKRLLTKEYFMNFLVVDCRYPYEYQGGHIEGAINISTPEEMKIFYEKFDTTGLILHCEFSSVRAPYLSRVLRLIDRSECEYPKLKFPEIYILEGGYKSFYEKFPEHCIPRGYVKMNSNSNENNK</sequence>
<keyword evidence="12" id="KW-1185">Reference proteome</keyword>
<evidence type="ECO:0000256" key="7">
    <source>
        <dbReference type="ARBA" id="ARBA00023306"/>
    </source>
</evidence>
<dbReference type="PROSITE" id="PS50206">
    <property type="entry name" value="RHODANESE_3"/>
    <property type="match status" value="1"/>
</dbReference>
<dbReference type="InterPro" id="IPR036873">
    <property type="entry name" value="Rhodanese-like_dom_sf"/>
</dbReference>
<keyword evidence="6" id="KW-0904">Protein phosphatase</keyword>
<dbReference type="AlphaFoldDB" id="A0A437AMJ6"/>
<dbReference type="SMART" id="SM00450">
    <property type="entry name" value="RHOD"/>
    <property type="match status" value="1"/>
</dbReference>
<evidence type="ECO:0000259" key="10">
    <source>
        <dbReference type="PROSITE" id="PS50206"/>
    </source>
</evidence>
<dbReference type="GO" id="GO:0051301">
    <property type="term" value="P:cell division"/>
    <property type="evidence" value="ECO:0007669"/>
    <property type="project" value="UniProtKB-KW"/>
</dbReference>
<dbReference type="FunFam" id="3.40.250.10:FF:000021">
    <property type="entry name" value="M-phase inducer phosphatase cdc-25.2"/>
    <property type="match status" value="1"/>
</dbReference>
<dbReference type="InterPro" id="IPR001763">
    <property type="entry name" value="Rhodanese-like_dom"/>
</dbReference>
<dbReference type="EMBL" id="RCSS01000220">
    <property type="protein sequence ID" value="RVD92435.1"/>
    <property type="molecule type" value="Genomic_DNA"/>
</dbReference>
<dbReference type="GO" id="GO:0000086">
    <property type="term" value="P:G2/M transition of mitotic cell cycle"/>
    <property type="evidence" value="ECO:0007669"/>
    <property type="project" value="TreeGrafter"/>
</dbReference>
<evidence type="ECO:0000256" key="9">
    <source>
        <dbReference type="ARBA" id="ARBA00067190"/>
    </source>
</evidence>
<dbReference type="PRINTS" id="PR00716">
    <property type="entry name" value="MPIPHPHTASE"/>
</dbReference>
<evidence type="ECO:0000256" key="6">
    <source>
        <dbReference type="ARBA" id="ARBA00022912"/>
    </source>
</evidence>
<dbReference type="GO" id="GO:0010971">
    <property type="term" value="P:positive regulation of G2/M transition of mitotic cell cycle"/>
    <property type="evidence" value="ECO:0007669"/>
    <property type="project" value="TreeGrafter"/>
</dbReference>
<name>A0A437AMJ6_9MICR</name>
<dbReference type="GO" id="GO:0004725">
    <property type="term" value="F:protein tyrosine phosphatase activity"/>
    <property type="evidence" value="ECO:0007669"/>
    <property type="project" value="UniProtKB-EC"/>
</dbReference>
<dbReference type="Proteomes" id="UP000282876">
    <property type="component" value="Unassembled WGS sequence"/>
</dbReference>
<evidence type="ECO:0000256" key="2">
    <source>
        <dbReference type="ARBA" id="ARBA00013064"/>
    </source>
</evidence>
<evidence type="ECO:0000256" key="3">
    <source>
        <dbReference type="ARBA" id="ARBA00022618"/>
    </source>
</evidence>
<dbReference type="VEuPathDB" id="MicrosporidiaDB:TUBRATIS_10580"/>
<dbReference type="PANTHER" id="PTHR10828:SF17">
    <property type="entry name" value="PROTEIN-TYROSINE-PHOSPHATASE"/>
    <property type="match status" value="1"/>
</dbReference>
<evidence type="ECO:0000313" key="12">
    <source>
        <dbReference type="Proteomes" id="UP000282876"/>
    </source>
</evidence>
<dbReference type="OrthoDB" id="26523at2759"/>
<dbReference type="PANTHER" id="PTHR10828">
    <property type="entry name" value="M-PHASE INDUCER PHOSPHATASE DUAL SPECIFICITY PHOSPHATASE CDC25"/>
    <property type="match status" value="1"/>
</dbReference>
<dbReference type="InterPro" id="IPR000751">
    <property type="entry name" value="MPI_Phosphatase"/>
</dbReference>
<dbReference type="GO" id="GO:0005634">
    <property type="term" value="C:nucleus"/>
    <property type="evidence" value="ECO:0007669"/>
    <property type="project" value="TreeGrafter"/>
</dbReference>
<dbReference type="Pfam" id="PF00581">
    <property type="entry name" value="Rhodanese"/>
    <property type="match status" value="1"/>
</dbReference>
<keyword evidence="4" id="KW-0498">Mitosis</keyword>
<evidence type="ECO:0000313" key="11">
    <source>
        <dbReference type="EMBL" id="RVD92435.1"/>
    </source>
</evidence>
<protein>
    <recommendedName>
        <fullName evidence="9">M-phase inducer phosphatase</fullName>
        <ecNumber evidence="2">3.1.3.48</ecNumber>
    </recommendedName>
</protein>
<dbReference type="Gene3D" id="3.40.250.10">
    <property type="entry name" value="Rhodanese-like domain"/>
    <property type="match status" value="1"/>
</dbReference>
<evidence type="ECO:0000256" key="4">
    <source>
        <dbReference type="ARBA" id="ARBA00022776"/>
    </source>
</evidence>
<accession>A0A437AMJ6</accession>
<keyword evidence="3" id="KW-0132">Cell division</keyword>
<organism evidence="11 12">
    <name type="scientific">Tubulinosema ratisbonensis</name>
    <dbReference type="NCBI Taxonomy" id="291195"/>
    <lineage>
        <taxon>Eukaryota</taxon>
        <taxon>Fungi</taxon>
        <taxon>Fungi incertae sedis</taxon>
        <taxon>Microsporidia</taxon>
        <taxon>Tubulinosematoidea</taxon>
        <taxon>Tubulinosematidae</taxon>
        <taxon>Tubulinosema</taxon>
    </lineage>
</organism>
<evidence type="ECO:0000256" key="5">
    <source>
        <dbReference type="ARBA" id="ARBA00022801"/>
    </source>
</evidence>
<evidence type="ECO:0000256" key="8">
    <source>
        <dbReference type="ARBA" id="ARBA00051722"/>
    </source>
</evidence>
<comment type="catalytic activity">
    <reaction evidence="8">
        <text>O-phospho-L-tyrosyl-[protein] + H2O = L-tyrosyl-[protein] + phosphate</text>
        <dbReference type="Rhea" id="RHEA:10684"/>
        <dbReference type="Rhea" id="RHEA-COMP:10136"/>
        <dbReference type="Rhea" id="RHEA-COMP:20101"/>
        <dbReference type="ChEBI" id="CHEBI:15377"/>
        <dbReference type="ChEBI" id="CHEBI:43474"/>
        <dbReference type="ChEBI" id="CHEBI:46858"/>
        <dbReference type="ChEBI" id="CHEBI:61978"/>
        <dbReference type="EC" id="3.1.3.48"/>
    </reaction>
</comment>
<dbReference type="SUPFAM" id="SSF52821">
    <property type="entry name" value="Rhodanese/Cell cycle control phosphatase"/>
    <property type="match status" value="1"/>
</dbReference>
<comment type="similarity">
    <text evidence="1">Belongs to the MPI phosphatase family.</text>
</comment>
<proteinExistence type="inferred from homology"/>
<keyword evidence="7" id="KW-0131">Cell cycle</keyword>
<gene>
    <name evidence="11" type="ORF">TUBRATIS_10580</name>
</gene>
<feature type="domain" description="Rhodanese" evidence="10">
    <location>
        <begin position="152"/>
        <end position="248"/>
    </location>
</feature>
<reference evidence="11 12" key="1">
    <citation type="submission" date="2018-10" db="EMBL/GenBank/DDBJ databases">
        <title>Draft genome sequence of the microsporidian Tubulinosema ratisbonensis.</title>
        <authorList>
            <person name="Polonais V."/>
            <person name="Peyretaillade E."/>
            <person name="Niehus S."/>
            <person name="Wawrzyniak I."/>
            <person name="Franchet A."/>
            <person name="Gaspin C."/>
            <person name="Reichstadt M."/>
            <person name="Belser C."/>
            <person name="Labadie K."/>
            <person name="Delbac F."/>
            <person name="Ferrandon D."/>
        </authorList>
    </citation>
    <scope>NUCLEOTIDE SEQUENCE [LARGE SCALE GENOMIC DNA]</scope>
    <source>
        <strain evidence="11 12">Franzen</strain>
    </source>
</reference>
<keyword evidence="5" id="KW-0378">Hydrolase</keyword>
<dbReference type="STRING" id="291195.A0A437AMJ6"/>
<comment type="caution">
    <text evidence="11">The sequence shown here is derived from an EMBL/GenBank/DDBJ whole genome shotgun (WGS) entry which is preliminary data.</text>
</comment>
<dbReference type="GO" id="GO:0005737">
    <property type="term" value="C:cytoplasm"/>
    <property type="evidence" value="ECO:0007669"/>
    <property type="project" value="TreeGrafter"/>
</dbReference>
<evidence type="ECO:0000256" key="1">
    <source>
        <dbReference type="ARBA" id="ARBA00011065"/>
    </source>
</evidence>